<dbReference type="Proteomes" id="UP000199086">
    <property type="component" value="Unassembled WGS sequence"/>
</dbReference>
<dbReference type="AlphaFoldDB" id="A0A1G6GF30"/>
<dbReference type="Pfam" id="PF01566">
    <property type="entry name" value="Nramp"/>
    <property type="match status" value="1"/>
</dbReference>
<dbReference type="PANTHER" id="PTHR11706:SF33">
    <property type="entry name" value="NATURAL RESISTANCE-ASSOCIATED MACROPHAGE PROTEIN 2"/>
    <property type="match status" value="1"/>
</dbReference>
<proteinExistence type="predicted"/>
<feature type="transmembrane region" description="Helical" evidence="6">
    <location>
        <begin position="407"/>
        <end position="428"/>
    </location>
</feature>
<evidence type="ECO:0000256" key="6">
    <source>
        <dbReference type="SAM" id="Phobius"/>
    </source>
</evidence>
<feature type="transmembrane region" description="Helical" evidence="6">
    <location>
        <begin position="167"/>
        <end position="186"/>
    </location>
</feature>
<feature type="transmembrane region" description="Helical" evidence="6">
    <location>
        <begin position="247"/>
        <end position="269"/>
    </location>
</feature>
<feature type="transmembrane region" description="Helical" evidence="6">
    <location>
        <begin position="206"/>
        <end position="226"/>
    </location>
</feature>
<evidence type="ECO:0000256" key="4">
    <source>
        <dbReference type="ARBA" id="ARBA00022989"/>
    </source>
</evidence>
<comment type="subcellular location">
    <subcellularLocation>
        <location evidence="1">Membrane</location>
        <topology evidence="1">Multi-pass membrane protein</topology>
    </subcellularLocation>
</comment>
<keyword evidence="3 6" id="KW-0812">Transmembrane</keyword>
<sequence>MSIVQHEPAVEEPEASGVGRLRRIAMVAAALGAVVGPGLIAGLSDDDPAGITTYSTLGASYGYQLLWVLVVSTLALIVFQDLGARIGVVTGQGLAGLIRQRYGAKAGVLSIAALVAANIGTTTAEFAGIAAGTEIFGLSRYISVPIAAIAVSALVLRGGFRGIERVLIVLSAVFLAYIGAGILARPDWGAAFQGMVVPAMPLTKDAMLITTATLGTTLAPWGLAFIQSYAVDKKLGTKELGLLRIDVVTGAILTGVIGFFVVVACAATMHAHGIRVSDAASAAVALEPLAGPLAKELFAVGLLGAALLAASILPLSTAYSVCDVAGRPAALDDTPREAPLFYGTFAAVTVVGVVLVLLPGVSLVPILVLTQVLNAVLLLPLLAYMAGIARDPRLMGEYVAGRSVTSVYYLVIGLVVVCIVAMLVLTFVPQ</sequence>
<dbReference type="EMBL" id="FMYF01000001">
    <property type="protein sequence ID" value="SDB79756.1"/>
    <property type="molecule type" value="Genomic_DNA"/>
</dbReference>
<feature type="transmembrane region" description="Helical" evidence="6">
    <location>
        <begin position="63"/>
        <end position="82"/>
    </location>
</feature>
<feature type="transmembrane region" description="Helical" evidence="6">
    <location>
        <begin position="141"/>
        <end position="160"/>
    </location>
</feature>
<keyword evidence="4 6" id="KW-1133">Transmembrane helix</keyword>
<dbReference type="RefSeq" id="WP_217633939.1">
    <property type="nucleotide sequence ID" value="NZ_FMYF01000001.1"/>
</dbReference>
<dbReference type="InterPro" id="IPR001046">
    <property type="entry name" value="NRAMP_fam"/>
</dbReference>
<gene>
    <name evidence="7" type="ORF">GA0111570_10125</name>
</gene>
<dbReference type="GO" id="GO:0005384">
    <property type="term" value="F:manganese ion transmembrane transporter activity"/>
    <property type="evidence" value="ECO:0007669"/>
    <property type="project" value="TreeGrafter"/>
</dbReference>
<keyword evidence="2" id="KW-0813">Transport</keyword>
<dbReference type="GO" id="GO:0034755">
    <property type="term" value="P:iron ion transmembrane transport"/>
    <property type="evidence" value="ECO:0007669"/>
    <property type="project" value="TreeGrafter"/>
</dbReference>
<evidence type="ECO:0000313" key="7">
    <source>
        <dbReference type="EMBL" id="SDB79756.1"/>
    </source>
</evidence>
<reference evidence="7 8" key="1">
    <citation type="submission" date="2016-06" db="EMBL/GenBank/DDBJ databases">
        <authorList>
            <person name="Olsen C.W."/>
            <person name="Carey S."/>
            <person name="Hinshaw L."/>
            <person name="Karasin A.I."/>
        </authorList>
    </citation>
    <scope>NUCLEOTIDE SEQUENCE [LARGE SCALE GENOMIC DNA]</scope>
    <source>
        <strain evidence="7 8">LZ-22</strain>
    </source>
</reference>
<dbReference type="GO" id="GO:0015086">
    <property type="term" value="F:cadmium ion transmembrane transporter activity"/>
    <property type="evidence" value="ECO:0007669"/>
    <property type="project" value="TreeGrafter"/>
</dbReference>
<evidence type="ECO:0000256" key="3">
    <source>
        <dbReference type="ARBA" id="ARBA00022692"/>
    </source>
</evidence>
<evidence type="ECO:0000256" key="5">
    <source>
        <dbReference type="ARBA" id="ARBA00023136"/>
    </source>
</evidence>
<organism evidence="7 8">
    <name type="scientific">Raineyella antarctica</name>
    <dbReference type="NCBI Taxonomy" id="1577474"/>
    <lineage>
        <taxon>Bacteria</taxon>
        <taxon>Bacillati</taxon>
        <taxon>Actinomycetota</taxon>
        <taxon>Actinomycetes</taxon>
        <taxon>Propionibacteriales</taxon>
        <taxon>Propionibacteriaceae</taxon>
        <taxon>Raineyella</taxon>
    </lineage>
</organism>
<feature type="transmembrane region" description="Helical" evidence="6">
    <location>
        <begin position="102"/>
        <end position="121"/>
    </location>
</feature>
<feature type="transmembrane region" description="Helical" evidence="6">
    <location>
        <begin position="297"/>
        <end position="319"/>
    </location>
</feature>
<keyword evidence="8" id="KW-1185">Reference proteome</keyword>
<keyword evidence="5 6" id="KW-0472">Membrane</keyword>
<dbReference type="STRING" id="1577474.GA0111570_10125"/>
<evidence type="ECO:0000256" key="1">
    <source>
        <dbReference type="ARBA" id="ARBA00004141"/>
    </source>
</evidence>
<dbReference type="GO" id="GO:0005886">
    <property type="term" value="C:plasma membrane"/>
    <property type="evidence" value="ECO:0007669"/>
    <property type="project" value="TreeGrafter"/>
</dbReference>
<dbReference type="PANTHER" id="PTHR11706">
    <property type="entry name" value="SOLUTE CARRIER PROTEIN FAMILY 11 MEMBER"/>
    <property type="match status" value="1"/>
</dbReference>
<name>A0A1G6GF30_9ACTN</name>
<feature type="transmembrane region" description="Helical" evidence="6">
    <location>
        <begin position="340"/>
        <end position="358"/>
    </location>
</feature>
<feature type="transmembrane region" description="Helical" evidence="6">
    <location>
        <begin position="24"/>
        <end position="43"/>
    </location>
</feature>
<accession>A0A1G6GF30</accession>
<evidence type="ECO:0000256" key="2">
    <source>
        <dbReference type="ARBA" id="ARBA00022448"/>
    </source>
</evidence>
<protein>
    <submittedName>
        <fullName evidence="7">NRAMP (Natural resistance-associated macrophage protein) metal ion transporters</fullName>
    </submittedName>
</protein>
<evidence type="ECO:0000313" key="8">
    <source>
        <dbReference type="Proteomes" id="UP000199086"/>
    </source>
</evidence>
<feature type="transmembrane region" description="Helical" evidence="6">
    <location>
        <begin position="364"/>
        <end position="386"/>
    </location>
</feature>